<feature type="domain" description="Sulphotransferase Stf0" evidence="1">
    <location>
        <begin position="7"/>
        <end position="43"/>
    </location>
</feature>
<dbReference type="SUPFAM" id="SSF52540">
    <property type="entry name" value="P-loop containing nucleoside triphosphate hydrolases"/>
    <property type="match status" value="1"/>
</dbReference>
<evidence type="ECO:0000313" key="2">
    <source>
        <dbReference type="EMBL" id="KYG31783.1"/>
    </source>
</evidence>
<dbReference type="Gene3D" id="3.40.50.300">
    <property type="entry name" value="P-loop containing nucleotide triphosphate hydrolases"/>
    <property type="match status" value="1"/>
</dbReference>
<dbReference type="InterPro" id="IPR024628">
    <property type="entry name" value="Sulfotransferase_Stf0_dom"/>
</dbReference>
<reference evidence="2" key="1">
    <citation type="submission" date="2016-02" db="EMBL/GenBank/DDBJ databases">
        <title>Genome sequence of Bacillus trypoxylicola KCTC 13244(T).</title>
        <authorList>
            <person name="Jeong H."/>
            <person name="Park S.-H."/>
            <person name="Choi S.-K."/>
        </authorList>
    </citation>
    <scope>NUCLEOTIDE SEQUENCE [LARGE SCALE GENOMIC DNA]</scope>
    <source>
        <strain evidence="2">KCTC 13244</strain>
    </source>
</reference>
<keyword evidence="3" id="KW-1185">Reference proteome</keyword>
<sequence length="240" mass="28318">MKKPLKSYTIWFSQRTGSTLLTKALTSTGIAGNPAELLHFRNPNNITQDGIEKIWEEGTTSNGVFGLKTDLNRKWITSLREFYKLPIEMTEAEVWSSAFPNCQHIWMTRRNKVRLAVSWWRAIVSGEWHRKHGEKPKDVDLIEEYNFNAIHHLFIESTMFEASIEEFFTEAKVVPLTIVYEDFIRDYEGTVLKVLKFLNLPTQNIDISPPYFEQIADDVSEQWVQRYREECQKGWEHIRW</sequence>
<dbReference type="GO" id="GO:0016740">
    <property type="term" value="F:transferase activity"/>
    <property type="evidence" value="ECO:0007669"/>
    <property type="project" value="InterPro"/>
</dbReference>
<dbReference type="AlphaFoldDB" id="A0A161QN66"/>
<feature type="domain" description="Sulphotransferase Stf0" evidence="1">
    <location>
        <begin position="51"/>
        <end position="230"/>
    </location>
</feature>
<dbReference type="InterPro" id="IPR027417">
    <property type="entry name" value="P-loop_NTPase"/>
</dbReference>
<dbReference type="EMBL" id="LTAO01000012">
    <property type="protein sequence ID" value="KYG31783.1"/>
    <property type="molecule type" value="Genomic_DNA"/>
</dbReference>
<name>A0A161QN66_9BACI</name>
<dbReference type="PIRSF" id="PIRSF021497">
    <property type="entry name" value="Sulphotransferase_Stf0"/>
    <property type="match status" value="1"/>
</dbReference>
<accession>A0A161QN66</accession>
<gene>
    <name evidence="2" type="ORF">AZF04_03090</name>
</gene>
<evidence type="ECO:0000313" key="3">
    <source>
        <dbReference type="Proteomes" id="UP000075806"/>
    </source>
</evidence>
<protein>
    <recommendedName>
        <fullName evidence="1">Sulphotransferase Stf0 domain-containing protein</fullName>
    </recommendedName>
</protein>
<dbReference type="Proteomes" id="UP000075806">
    <property type="component" value="Unassembled WGS sequence"/>
</dbReference>
<dbReference type="InterPro" id="IPR015124">
    <property type="entry name" value="Stf0"/>
</dbReference>
<dbReference type="Pfam" id="PF09037">
    <property type="entry name" value="Sulphotransf"/>
    <property type="match status" value="2"/>
</dbReference>
<organism evidence="2 3">
    <name type="scientific">Alkalihalobacillus trypoxylicola</name>
    <dbReference type="NCBI Taxonomy" id="519424"/>
    <lineage>
        <taxon>Bacteria</taxon>
        <taxon>Bacillati</taxon>
        <taxon>Bacillota</taxon>
        <taxon>Bacilli</taxon>
        <taxon>Bacillales</taxon>
        <taxon>Bacillaceae</taxon>
        <taxon>Alkalihalobacillus</taxon>
    </lineage>
</organism>
<evidence type="ECO:0000259" key="1">
    <source>
        <dbReference type="Pfam" id="PF09037"/>
    </source>
</evidence>
<dbReference type="OrthoDB" id="2559766at2"/>
<proteinExistence type="predicted"/>
<comment type="caution">
    <text evidence="2">The sequence shown here is derived from an EMBL/GenBank/DDBJ whole genome shotgun (WGS) entry which is preliminary data.</text>
</comment>